<dbReference type="EMBL" id="BONC01000063">
    <property type="protein sequence ID" value="GIF60275.1"/>
    <property type="molecule type" value="Genomic_DNA"/>
</dbReference>
<keyword evidence="2" id="KW-0238">DNA-binding</keyword>
<name>A0ABQ4CBX5_9ACTN</name>
<dbReference type="CDD" id="cd00090">
    <property type="entry name" value="HTH_ARSR"/>
    <property type="match status" value="1"/>
</dbReference>
<evidence type="ECO:0000313" key="6">
    <source>
        <dbReference type="Proteomes" id="UP000624325"/>
    </source>
</evidence>
<dbReference type="InterPro" id="IPR051011">
    <property type="entry name" value="Metal_resp_trans_reg"/>
</dbReference>
<evidence type="ECO:0000313" key="5">
    <source>
        <dbReference type="EMBL" id="GIF60275.1"/>
    </source>
</evidence>
<dbReference type="InterPro" id="IPR045981">
    <property type="entry name" value="DUF5937"/>
</dbReference>
<dbReference type="InterPro" id="IPR011991">
    <property type="entry name" value="ArsR-like_HTH"/>
</dbReference>
<evidence type="ECO:0000256" key="1">
    <source>
        <dbReference type="ARBA" id="ARBA00023015"/>
    </source>
</evidence>
<keyword evidence="1" id="KW-0805">Transcription regulation</keyword>
<dbReference type="InterPro" id="IPR001845">
    <property type="entry name" value="HTH_ArsR_DNA-bd_dom"/>
</dbReference>
<evidence type="ECO:0000256" key="2">
    <source>
        <dbReference type="ARBA" id="ARBA00023125"/>
    </source>
</evidence>
<accession>A0ABQ4CBX5</accession>
<protein>
    <submittedName>
        <fullName evidence="5">Transcriptional regulator</fullName>
    </submittedName>
</protein>
<dbReference type="InterPro" id="IPR036388">
    <property type="entry name" value="WH-like_DNA-bd_sf"/>
</dbReference>
<proteinExistence type="predicted"/>
<keyword evidence="3" id="KW-0804">Transcription</keyword>
<dbReference type="Pfam" id="PF12840">
    <property type="entry name" value="HTH_20"/>
    <property type="match status" value="1"/>
</dbReference>
<dbReference type="Pfam" id="PF19361">
    <property type="entry name" value="DUF5937"/>
    <property type="match status" value="1"/>
</dbReference>
<dbReference type="SMART" id="SM00418">
    <property type="entry name" value="HTH_ARSR"/>
    <property type="match status" value="1"/>
</dbReference>
<keyword evidence="6" id="KW-1185">Reference proteome</keyword>
<dbReference type="Proteomes" id="UP000624325">
    <property type="component" value="Unassembled WGS sequence"/>
</dbReference>
<organism evidence="5 6">
    <name type="scientific">Asanoa iriomotensis</name>
    <dbReference type="NCBI Taxonomy" id="234613"/>
    <lineage>
        <taxon>Bacteria</taxon>
        <taxon>Bacillati</taxon>
        <taxon>Actinomycetota</taxon>
        <taxon>Actinomycetes</taxon>
        <taxon>Micromonosporales</taxon>
        <taxon>Micromonosporaceae</taxon>
        <taxon>Asanoa</taxon>
    </lineage>
</organism>
<dbReference type="PANTHER" id="PTHR43132">
    <property type="entry name" value="ARSENICAL RESISTANCE OPERON REPRESSOR ARSR-RELATED"/>
    <property type="match status" value="1"/>
</dbReference>
<gene>
    <name evidence="5" type="ORF">Air01nite_63700</name>
</gene>
<dbReference type="Gene3D" id="1.10.10.10">
    <property type="entry name" value="Winged helix-like DNA-binding domain superfamily/Winged helix DNA-binding domain"/>
    <property type="match status" value="1"/>
</dbReference>
<feature type="domain" description="HTH arsR-type" evidence="4">
    <location>
        <begin position="260"/>
        <end position="337"/>
    </location>
</feature>
<dbReference type="SUPFAM" id="SSF46785">
    <property type="entry name" value="Winged helix' DNA-binding domain"/>
    <property type="match status" value="1"/>
</dbReference>
<dbReference type="InterPro" id="IPR036390">
    <property type="entry name" value="WH_DNA-bd_sf"/>
</dbReference>
<sequence>MSCSGAGPVAYRGAVPRLVVSGPDLGRIRFAVLPFQETLKAARGLGLRQAPPGLAAWRHTARRILPPAAAPAVALCSAHPRHMPDFLTPEPPGVARSFADELGAALDDPAAPVSADTAAFGAVVRTPMKVVDDLVAHPDRGRRALATSFVALHRALLAEDWPRLHAQLAADVAHRARLSARHGVEAMLATLHPELVRWHYPFLEYAGPPEPDYPLNGRGLVLVPSMFLTDGVHRQLNDRQQPMLFYPARTAAAFWQDPRALGGRLADPIGARRAAVLRILATRPGCGTGDVAAALGVAPSTASAHVAHLRRAGLVTTQREARRSRHEPTPLGWQLLDTFIA</sequence>
<evidence type="ECO:0000256" key="3">
    <source>
        <dbReference type="ARBA" id="ARBA00023163"/>
    </source>
</evidence>
<comment type="caution">
    <text evidence="5">The sequence shown here is derived from an EMBL/GenBank/DDBJ whole genome shotgun (WGS) entry which is preliminary data.</text>
</comment>
<dbReference type="PANTHER" id="PTHR43132:SF8">
    <property type="entry name" value="HTH-TYPE TRANSCRIPTIONAL REGULATOR KMTR"/>
    <property type="match status" value="1"/>
</dbReference>
<evidence type="ECO:0000259" key="4">
    <source>
        <dbReference type="SMART" id="SM00418"/>
    </source>
</evidence>
<reference evidence="5 6" key="1">
    <citation type="submission" date="2021-01" db="EMBL/GenBank/DDBJ databases">
        <title>Whole genome shotgun sequence of Asanoa iriomotensis NBRC 100142.</title>
        <authorList>
            <person name="Komaki H."/>
            <person name="Tamura T."/>
        </authorList>
    </citation>
    <scope>NUCLEOTIDE SEQUENCE [LARGE SCALE GENOMIC DNA]</scope>
    <source>
        <strain evidence="5 6">NBRC 100142</strain>
    </source>
</reference>